<name>A0A7J6GCK8_CANSA</name>
<dbReference type="AlphaFoldDB" id="A0A7J6GCK8"/>
<reference evidence="1 2" key="1">
    <citation type="journal article" date="2020" name="bioRxiv">
        <title>Sequence and annotation of 42 cannabis genomes reveals extensive copy number variation in cannabinoid synthesis and pathogen resistance genes.</title>
        <authorList>
            <person name="Mckernan K.J."/>
            <person name="Helbert Y."/>
            <person name="Kane L.T."/>
            <person name="Ebling H."/>
            <person name="Zhang L."/>
            <person name="Liu B."/>
            <person name="Eaton Z."/>
            <person name="Mclaughlin S."/>
            <person name="Kingan S."/>
            <person name="Baybayan P."/>
            <person name="Concepcion G."/>
            <person name="Jordan M."/>
            <person name="Riva A."/>
            <person name="Barbazuk W."/>
            <person name="Harkins T."/>
        </authorList>
    </citation>
    <scope>NUCLEOTIDE SEQUENCE [LARGE SCALE GENOMIC DNA]</scope>
    <source>
        <strain evidence="2">cv. Jamaican Lion 4</strain>
        <tissue evidence="1">Leaf</tissue>
    </source>
</reference>
<protein>
    <submittedName>
        <fullName evidence="1">Uncharacterized protein</fullName>
    </submittedName>
</protein>
<sequence length="89" mass="9751">PKIFKSNSSLSLSLSTTLYSSDLTSAPAHPHFCRSLPLLTVSSFLSSYLQPPTCGVKEKRLDEFLKIQKGLRLIFLSATAFIQSTSFPG</sequence>
<comment type="caution">
    <text evidence="1">The sequence shown here is derived from an EMBL/GenBank/DDBJ whole genome shotgun (WGS) entry which is preliminary data.</text>
</comment>
<keyword evidence="2" id="KW-1185">Reference proteome</keyword>
<dbReference type="Proteomes" id="UP000583929">
    <property type="component" value="Unassembled WGS sequence"/>
</dbReference>
<organism evidence="1 2">
    <name type="scientific">Cannabis sativa</name>
    <name type="common">Hemp</name>
    <name type="synonym">Marijuana</name>
    <dbReference type="NCBI Taxonomy" id="3483"/>
    <lineage>
        <taxon>Eukaryota</taxon>
        <taxon>Viridiplantae</taxon>
        <taxon>Streptophyta</taxon>
        <taxon>Embryophyta</taxon>
        <taxon>Tracheophyta</taxon>
        <taxon>Spermatophyta</taxon>
        <taxon>Magnoliopsida</taxon>
        <taxon>eudicotyledons</taxon>
        <taxon>Gunneridae</taxon>
        <taxon>Pentapetalae</taxon>
        <taxon>rosids</taxon>
        <taxon>fabids</taxon>
        <taxon>Rosales</taxon>
        <taxon>Cannabaceae</taxon>
        <taxon>Cannabis</taxon>
    </lineage>
</organism>
<gene>
    <name evidence="1" type="ORF">G4B88_008703</name>
</gene>
<evidence type="ECO:0000313" key="2">
    <source>
        <dbReference type="Proteomes" id="UP000583929"/>
    </source>
</evidence>
<evidence type="ECO:0000313" key="1">
    <source>
        <dbReference type="EMBL" id="KAF4380552.1"/>
    </source>
</evidence>
<dbReference type="EMBL" id="JAATIQ010000118">
    <property type="protein sequence ID" value="KAF4380552.1"/>
    <property type="molecule type" value="Genomic_DNA"/>
</dbReference>
<feature type="non-terminal residue" evidence="1">
    <location>
        <position position="89"/>
    </location>
</feature>
<accession>A0A7J6GCK8</accession>
<proteinExistence type="predicted"/>